<evidence type="ECO:0000313" key="4">
    <source>
        <dbReference type="Proteomes" id="UP000198287"/>
    </source>
</evidence>
<evidence type="ECO:0000313" key="3">
    <source>
        <dbReference type="EMBL" id="OXA61631.1"/>
    </source>
</evidence>
<dbReference type="GO" id="GO:0005576">
    <property type="term" value="C:extracellular region"/>
    <property type="evidence" value="ECO:0007669"/>
    <property type="project" value="InterPro"/>
</dbReference>
<dbReference type="Gene3D" id="3.40.50.1820">
    <property type="entry name" value="alpha/beta hydrolase"/>
    <property type="match status" value="1"/>
</dbReference>
<comment type="caution">
    <text evidence="3">The sequence shown here is derived from an EMBL/GenBank/DDBJ whole genome shotgun (WGS) entry which is preliminary data.</text>
</comment>
<dbReference type="Proteomes" id="UP000198287">
    <property type="component" value="Unassembled WGS sequence"/>
</dbReference>
<accession>A0A226EXS2</accession>
<keyword evidence="1" id="KW-0732">Signal</keyword>
<dbReference type="InterPro" id="IPR029058">
    <property type="entry name" value="AB_hydrolase_fold"/>
</dbReference>
<dbReference type="GO" id="GO:0008061">
    <property type="term" value="F:chitin binding"/>
    <property type="evidence" value="ECO:0007669"/>
    <property type="project" value="InterPro"/>
</dbReference>
<organism evidence="3 4">
    <name type="scientific">Folsomia candida</name>
    <name type="common">Springtail</name>
    <dbReference type="NCBI Taxonomy" id="158441"/>
    <lineage>
        <taxon>Eukaryota</taxon>
        <taxon>Metazoa</taxon>
        <taxon>Ecdysozoa</taxon>
        <taxon>Arthropoda</taxon>
        <taxon>Hexapoda</taxon>
        <taxon>Collembola</taxon>
        <taxon>Entomobryomorpha</taxon>
        <taxon>Isotomoidea</taxon>
        <taxon>Isotomidae</taxon>
        <taxon>Proisotominae</taxon>
        <taxon>Folsomia</taxon>
    </lineage>
</organism>
<gene>
    <name evidence="3" type="ORF">Fcan01_01490</name>
</gene>
<dbReference type="PROSITE" id="PS50940">
    <property type="entry name" value="CHIT_BIND_II"/>
    <property type="match status" value="1"/>
</dbReference>
<dbReference type="Pfam" id="PF01607">
    <property type="entry name" value="CBM_14"/>
    <property type="match status" value="1"/>
</dbReference>
<proteinExistence type="predicted"/>
<dbReference type="OrthoDB" id="6020543at2759"/>
<reference evidence="3 4" key="1">
    <citation type="submission" date="2015-12" db="EMBL/GenBank/DDBJ databases">
        <title>The genome of Folsomia candida.</title>
        <authorList>
            <person name="Faddeeva A."/>
            <person name="Derks M.F."/>
            <person name="Anvar Y."/>
            <person name="Smit S."/>
            <person name="Van Straalen N."/>
            <person name="Roelofs D."/>
        </authorList>
    </citation>
    <scope>NUCLEOTIDE SEQUENCE [LARGE SCALE GENOMIC DNA]</scope>
    <source>
        <strain evidence="3 4">VU population</strain>
        <tissue evidence="3">Whole body</tissue>
    </source>
</reference>
<name>A0A226EXS2_FOLCA</name>
<evidence type="ECO:0000259" key="2">
    <source>
        <dbReference type="PROSITE" id="PS50940"/>
    </source>
</evidence>
<evidence type="ECO:0000256" key="1">
    <source>
        <dbReference type="SAM" id="SignalP"/>
    </source>
</evidence>
<feature type="chain" id="PRO_5012036522" evidence="1">
    <location>
        <begin position="28"/>
        <end position="452"/>
    </location>
</feature>
<sequence>MGVTKPLLLHTLAFSLVLGWFGLGVSAVVQLEGYNVDPTSVTVSGLSAGGAMATQFHFAFSSEISGAGVYAGRKIIRICTSRISRPKVNCKLTHVYHHPVPYTCGKGGIADASQCMSIPDFFAPINSLIAAAQAISDQGTIDHISNIANSSVYVFHGTADFTVNKGNGVKVEQMYNHFGARVESNLGMNANHGFPTDFYGAACSASSAATQYINNCNYNGAFAMFDFLYGGGLIQPVTGGGLPPGDLLEFDQAEFITSGSPASISMDSIGFAYIPTRCKDRSRTCRLHIAFHGCVQSRTTAGIGDAYATKTGYIHAAEENNIIVIFPQTVAMGTTNPNACFDWWVTKQGAQMAAVQKMMHRVLDCPTCVPVDPSTTTTTPSPGGSCGPNEVVFSPYPQPGMCEFYMLCACGGNPVLLQCAPGLHYDDAIKGCNFRQLVQCDPALRNNSSSIY</sequence>
<feature type="signal peptide" evidence="1">
    <location>
        <begin position="1"/>
        <end position="27"/>
    </location>
</feature>
<feature type="domain" description="Chitin-binding type-2" evidence="2">
    <location>
        <begin position="383"/>
        <end position="442"/>
    </location>
</feature>
<dbReference type="Gene3D" id="2.170.140.10">
    <property type="entry name" value="Chitin binding domain"/>
    <property type="match status" value="1"/>
</dbReference>
<keyword evidence="4" id="KW-1185">Reference proteome</keyword>
<dbReference type="InterPro" id="IPR036508">
    <property type="entry name" value="Chitin-bd_dom_sf"/>
</dbReference>
<protein>
    <submittedName>
        <fullName evidence="3">Peritrophin-1</fullName>
    </submittedName>
</protein>
<dbReference type="AlphaFoldDB" id="A0A226EXS2"/>
<dbReference type="SUPFAM" id="SSF57625">
    <property type="entry name" value="Invertebrate chitin-binding proteins"/>
    <property type="match status" value="1"/>
</dbReference>
<dbReference type="EMBL" id="LNIX01000001">
    <property type="protein sequence ID" value="OXA61631.1"/>
    <property type="molecule type" value="Genomic_DNA"/>
</dbReference>
<dbReference type="OMA" id="HAWITND"/>
<dbReference type="PANTHER" id="PTHR42972:SF8">
    <property type="entry name" value="POLYHYDROXYBUTYRATE DEPOLYMERASE"/>
    <property type="match status" value="1"/>
</dbReference>
<dbReference type="PANTHER" id="PTHR42972">
    <property type="entry name" value="TOL-PAL SYSTEM PROTEIN TOLB"/>
    <property type="match status" value="1"/>
</dbReference>
<dbReference type="SUPFAM" id="SSF53474">
    <property type="entry name" value="alpha/beta-Hydrolases"/>
    <property type="match status" value="1"/>
</dbReference>
<dbReference type="InterPro" id="IPR002557">
    <property type="entry name" value="Chitin-bd_dom"/>
</dbReference>